<protein>
    <submittedName>
        <fullName evidence="2">MAGE domain-containing protein</fullName>
    </submittedName>
</protein>
<dbReference type="EnsemblMetazoa" id="OVOC2832.1">
    <property type="protein sequence ID" value="OVOC2832.1"/>
    <property type="gene ID" value="WBGene00239641"/>
</dbReference>
<evidence type="ECO:0000313" key="3">
    <source>
        <dbReference type="Proteomes" id="UP000024404"/>
    </source>
</evidence>
<organism evidence="2 3">
    <name type="scientific">Onchocerca volvulus</name>
    <dbReference type="NCBI Taxonomy" id="6282"/>
    <lineage>
        <taxon>Eukaryota</taxon>
        <taxon>Metazoa</taxon>
        <taxon>Ecdysozoa</taxon>
        <taxon>Nematoda</taxon>
        <taxon>Chromadorea</taxon>
        <taxon>Rhabditida</taxon>
        <taxon>Spirurina</taxon>
        <taxon>Spiruromorpha</taxon>
        <taxon>Filarioidea</taxon>
        <taxon>Onchocercidae</taxon>
        <taxon>Onchocerca</taxon>
    </lineage>
</organism>
<dbReference type="InterPro" id="IPR002190">
    <property type="entry name" value="MHD_dom"/>
</dbReference>
<dbReference type="InterPro" id="IPR041899">
    <property type="entry name" value="MAGE_WH2"/>
</dbReference>
<keyword evidence="3" id="KW-1185">Reference proteome</keyword>
<dbReference type="AlphaFoldDB" id="A0A8R1TQ79"/>
<proteinExistence type="predicted"/>
<dbReference type="GO" id="GO:0005634">
    <property type="term" value="C:nucleus"/>
    <property type="evidence" value="ECO:0007669"/>
    <property type="project" value="TreeGrafter"/>
</dbReference>
<dbReference type="Pfam" id="PF01454">
    <property type="entry name" value="MAGE"/>
    <property type="match status" value="1"/>
</dbReference>
<accession>A0A8R1TQ79</accession>
<name>A0A8R1TQ79_ONCVO</name>
<evidence type="ECO:0000313" key="2">
    <source>
        <dbReference type="EnsemblMetazoa" id="OVOC2832.1"/>
    </source>
</evidence>
<dbReference type="EMBL" id="CMVM020000076">
    <property type="status" value="NOT_ANNOTATED_CDS"/>
    <property type="molecule type" value="Genomic_DNA"/>
</dbReference>
<evidence type="ECO:0000259" key="1">
    <source>
        <dbReference type="Pfam" id="PF01454"/>
    </source>
</evidence>
<dbReference type="InterPro" id="IPR037445">
    <property type="entry name" value="MAGE"/>
</dbReference>
<dbReference type="Gene3D" id="1.10.10.1210">
    <property type="entry name" value="MAGE homology domain, winged helix WH2 motif"/>
    <property type="match status" value="1"/>
</dbReference>
<feature type="domain" description="MAGE" evidence="1">
    <location>
        <begin position="109"/>
        <end position="224"/>
    </location>
</feature>
<dbReference type="PANTHER" id="PTHR11736">
    <property type="entry name" value="MELANOMA-ASSOCIATED ANTIGEN MAGE ANTIGEN"/>
    <property type="match status" value="1"/>
</dbReference>
<dbReference type="PANTHER" id="PTHR11736:SF14">
    <property type="entry name" value="NSE3 HOMOLOG, SMC5-SMC6 COMPLEX COMPONENT"/>
    <property type="match status" value="1"/>
</dbReference>
<dbReference type="Proteomes" id="UP000024404">
    <property type="component" value="Unassembled WGS sequence"/>
</dbReference>
<dbReference type="OMA" id="FIYMMHR"/>
<reference evidence="3" key="1">
    <citation type="submission" date="2013-10" db="EMBL/GenBank/DDBJ databases">
        <title>Genome sequencing of Onchocerca volvulus.</title>
        <authorList>
            <person name="Cotton J."/>
            <person name="Tsai J."/>
            <person name="Stanley E."/>
            <person name="Tracey A."/>
            <person name="Holroyd N."/>
            <person name="Lustigman S."/>
            <person name="Berriman M."/>
        </authorList>
    </citation>
    <scope>NUCLEOTIDE SEQUENCE</scope>
</reference>
<reference evidence="2" key="2">
    <citation type="submission" date="2022-06" db="UniProtKB">
        <authorList>
            <consortium name="EnsemblMetazoa"/>
        </authorList>
    </citation>
    <scope>IDENTIFICATION</scope>
</reference>
<sequence length="267" mass="30754">MPNMRFRGPVILDEDEERKLEDRTAELAQLILYLQNRKKNCTKVSNIRMWVQCIDQTIGILDEIIGVKICFFKNQKLINSSCLLEMLCIFILNCVCKTKTSQGYRLYVKNTLKIQHETSDENSCYSDEDKAKYGLLIAILMFIYMMHRPGSLNYTVSENSLKNFLKEMGITENSCFGNQVDLNKLFGASPTAEFISQGWLAFTKEMDESGHDIITYEWGPRAKSFIDPMAILRAYSTMDGSTLHNWRLHYQEPQTAAARNGRLLPDN</sequence>